<gene>
    <name evidence="1" type="ORF">H9N25_01830</name>
</gene>
<dbReference type="Proteomes" id="UP000516439">
    <property type="component" value="Chromosome"/>
</dbReference>
<proteinExistence type="predicted"/>
<organism evidence="1 2">
    <name type="scientific">Pedobacter riviphilus</name>
    <dbReference type="NCBI Taxonomy" id="2766984"/>
    <lineage>
        <taxon>Bacteria</taxon>
        <taxon>Pseudomonadati</taxon>
        <taxon>Bacteroidota</taxon>
        <taxon>Sphingobacteriia</taxon>
        <taxon>Sphingobacteriales</taxon>
        <taxon>Sphingobacteriaceae</taxon>
        <taxon>Pedobacter</taxon>
    </lineage>
</organism>
<sequence>MWSPENPDAYFPRFAGWRVGDFGLNAWRDMGVVQTRYMLNGAYMRIKNMTIGYTLPTSLISKLGVKKVRFYLSGENIAEINKIKFKVLDPEALTSSAWGTGKAYPFQRMYSVGLNVTF</sequence>
<evidence type="ECO:0000313" key="2">
    <source>
        <dbReference type="Proteomes" id="UP000516439"/>
    </source>
</evidence>
<protein>
    <submittedName>
        <fullName evidence="1">TonB-dependent receptor</fullName>
    </submittedName>
</protein>
<keyword evidence="1" id="KW-0675">Receptor</keyword>
<keyword evidence="2" id="KW-1185">Reference proteome</keyword>
<dbReference type="RefSeq" id="WP_190327756.1">
    <property type="nucleotide sequence ID" value="NZ_CP061171.1"/>
</dbReference>
<name>A0ABX6TIF5_9SPHI</name>
<accession>A0ABX6TIF5</accession>
<dbReference type="EMBL" id="CP061171">
    <property type="protein sequence ID" value="QNR85261.1"/>
    <property type="molecule type" value="Genomic_DNA"/>
</dbReference>
<evidence type="ECO:0000313" key="1">
    <source>
        <dbReference type="EMBL" id="QNR85261.1"/>
    </source>
</evidence>
<reference evidence="1 2" key="1">
    <citation type="submission" date="2020-09" db="EMBL/GenBank/DDBJ databases">
        <title>Pedobacter sp. SW-16 isolated from soil near Yeocheon.</title>
        <authorList>
            <person name="Im H.S."/>
            <person name="Joung Y."/>
            <person name="Lee S.-S."/>
        </authorList>
    </citation>
    <scope>NUCLEOTIDE SEQUENCE [LARGE SCALE GENOMIC DNA]</scope>
    <source>
        <strain evidence="1 2">SW-16</strain>
    </source>
</reference>